<proteinExistence type="predicted"/>
<keyword evidence="4 6" id="KW-1133">Transmembrane helix</keyword>
<dbReference type="GO" id="GO:0022857">
    <property type="term" value="F:transmembrane transporter activity"/>
    <property type="evidence" value="ECO:0007669"/>
    <property type="project" value="InterPro"/>
</dbReference>
<dbReference type="InterPro" id="IPR020846">
    <property type="entry name" value="MFS_dom"/>
</dbReference>
<feature type="transmembrane region" description="Helical" evidence="6">
    <location>
        <begin position="455"/>
        <end position="480"/>
    </location>
</feature>
<dbReference type="SUPFAM" id="SSF103473">
    <property type="entry name" value="MFS general substrate transporter"/>
    <property type="match status" value="2"/>
</dbReference>
<dbReference type="PANTHER" id="PTHR42718:SF9">
    <property type="entry name" value="MAJOR FACILITATOR SUPERFAMILY MULTIDRUG TRANSPORTER MFSC"/>
    <property type="match status" value="1"/>
</dbReference>
<dbReference type="GO" id="GO:0016020">
    <property type="term" value="C:membrane"/>
    <property type="evidence" value="ECO:0007669"/>
    <property type="project" value="UniProtKB-SubCell"/>
</dbReference>
<feature type="transmembrane region" description="Helical" evidence="6">
    <location>
        <begin position="324"/>
        <end position="347"/>
    </location>
</feature>
<gene>
    <name evidence="8" type="ORF">CK620_10300</name>
</gene>
<dbReference type="Pfam" id="PF07690">
    <property type="entry name" value="MFS_1"/>
    <property type="match status" value="2"/>
</dbReference>
<dbReference type="InterPro" id="IPR011701">
    <property type="entry name" value="MFS"/>
</dbReference>
<keyword evidence="3 6" id="KW-0812">Transmembrane</keyword>
<accession>A0A2A2A687</accession>
<name>A0A2A2A687_9BURK</name>
<feature type="transmembrane region" description="Helical" evidence="6">
    <location>
        <begin position="188"/>
        <end position="209"/>
    </location>
</feature>
<evidence type="ECO:0000256" key="2">
    <source>
        <dbReference type="ARBA" id="ARBA00022448"/>
    </source>
</evidence>
<feature type="transmembrane region" description="Helical" evidence="6">
    <location>
        <begin position="63"/>
        <end position="85"/>
    </location>
</feature>
<evidence type="ECO:0000256" key="5">
    <source>
        <dbReference type="ARBA" id="ARBA00023136"/>
    </source>
</evidence>
<feature type="transmembrane region" description="Helical" evidence="6">
    <location>
        <begin position="284"/>
        <end position="304"/>
    </location>
</feature>
<evidence type="ECO:0000313" key="8">
    <source>
        <dbReference type="EMBL" id="PAT34040.1"/>
    </source>
</evidence>
<comment type="caution">
    <text evidence="8">The sequence shown here is derived from an EMBL/GenBank/DDBJ whole genome shotgun (WGS) entry which is preliminary data.</text>
</comment>
<feature type="transmembrane region" description="Helical" evidence="6">
    <location>
        <begin position="97"/>
        <end position="117"/>
    </location>
</feature>
<evidence type="ECO:0000259" key="7">
    <source>
        <dbReference type="PROSITE" id="PS50850"/>
    </source>
</evidence>
<feature type="transmembrane region" description="Helical" evidence="6">
    <location>
        <begin position="253"/>
        <end position="272"/>
    </location>
</feature>
<feature type="transmembrane region" description="Helical" evidence="6">
    <location>
        <begin position="492"/>
        <end position="509"/>
    </location>
</feature>
<feature type="transmembrane region" description="Helical" evidence="6">
    <location>
        <begin position="359"/>
        <end position="378"/>
    </location>
</feature>
<feature type="transmembrane region" description="Helical" evidence="6">
    <location>
        <begin position="417"/>
        <end position="434"/>
    </location>
</feature>
<feature type="transmembrane region" description="Helical" evidence="6">
    <location>
        <begin position="129"/>
        <end position="152"/>
    </location>
</feature>
<dbReference type="PROSITE" id="PS50850">
    <property type="entry name" value="MFS"/>
    <property type="match status" value="1"/>
</dbReference>
<evidence type="ECO:0000256" key="1">
    <source>
        <dbReference type="ARBA" id="ARBA00004141"/>
    </source>
</evidence>
<sequence length="515" mass="54114">MCVRRRFAAQPKPLLAHSRRDFEQALTVPAADLLHPPAPTTTAAPQATAEQADGLPPVQRRKAVVVILLGLVLVVLDGSIVTLALPKIARAFDVPAASAVWVVTGYQLAVLGLLLPMASLGERLGYRRVYLWGMGLFACAALLCALAPALWLLVLCRAAQGVAGAAVMGVNAALVRQVYPSALLGRGIALNAMTVAMAAVAGPALASLVLSLLSWHWLFALGVPLALAVVLLGRRHLPVGQCSGRTPFSALDWLLNILAFGLLFWAVDALAAHGLSHWLAHGHWGWHGRLGAAVLGLSLLLWIWHVRRQRRLPEPLLPLDLLRIPVFALSMCASVMAFAAQMLSFIALPFLSLSILHHAPWQTGLLVSMWPLAIALVAPWAGRSIGRFPGAVLGALGMLVLAAGLLLLALLPLHAPLWALGCAAWLCGAGFGLFQSPNNHIILTAGPRTRSGAAGGMLGTARLTGQSLGAALAAGVFTLWPPPHYLGGPQTAFALAAGCALLAALASVLRRSRFS</sequence>
<protein>
    <submittedName>
        <fullName evidence="8">MFS transporter</fullName>
    </submittedName>
</protein>
<keyword evidence="5 6" id="KW-0472">Membrane</keyword>
<comment type="subcellular location">
    <subcellularLocation>
        <location evidence="1">Membrane</location>
        <topology evidence="1">Multi-pass membrane protein</topology>
    </subcellularLocation>
</comment>
<dbReference type="InterPro" id="IPR036259">
    <property type="entry name" value="MFS_trans_sf"/>
</dbReference>
<feature type="transmembrane region" description="Helical" evidence="6">
    <location>
        <begin position="158"/>
        <end position="176"/>
    </location>
</feature>
<evidence type="ECO:0000313" key="9">
    <source>
        <dbReference type="Proteomes" id="UP000217999"/>
    </source>
</evidence>
<dbReference type="Gene3D" id="1.20.1720.10">
    <property type="entry name" value="Multidrug resistance protein D"/>
    <property type="match status" value="1"/>
</dbReference>
<dbReference type="PANTHER" id="PTHR42718">
    <property type="entry name" value="MAJOR FACILITATOR SUPERFAMILY MULTIDRUG TRANSPORTER MFSC"/>
    <property type="match status" value="1"/>
</dbReference>
<evidence type="ECO:0000256" key="4">
    <source>
        <dbReference type="ARBA" id="ARBA00022989"/>
    </source>
</evidence>
<evidence type="ECO:0000256" key="6">
    <source>
        <dbReference type="SAM" id="Phobius"/>
    </source>
</evidence>
<dbReference type="Proteomes" id="UP000217999">
    <property type="component" value="Unassembled WGS sequence"/>
</dbReference>
<organism evidence="8 9">
    <name type="scientific">Vandammella animalimorsus</name>
    <dbReference type="NCBI Taxonomy" id="2029117"/>
    <lineage>
        <taxon>Bacteria</taxon>
        <taxon>Pseudomonadati</taxon>
        <taxon>Pseudomonadota</taxon>
        <taxon>Betaproteobacteria</taxon>
        <taxon>Burkholderiales</taxon>
        <taxon>Comamonadaceae</taxon>
        <taxon>Vandammella</taxon>
    </lineage>
</organism>
<feature type="transmembrane region" description="Helical" evidence="6">
    <location>
        <begin position="215"/>
        <end position="233"/>
    </location>
</feature>
<dbReference type="AlphaFoldDB" id="A0A2A2A687"/>
<feature type="domain" description="Major facilitator superfamily (MFS) profile" evidence="7">
    <location>
        <begin position="63"/>
        <end position="515"/>
    </location>
</feature>
<reference evidence="8 9" key="1">
    <citation type="submission" date="2017-08" db="EMBL/GenBank/DDBJ databases">
        <title>WGS of Clinical strains of the CDC Group NO-1 linked to zoonotic infections in humans.</title>
        <authorList>
            <person name="Bernier A.-M."/>
            <person name="Bernard K."/>
        </authorList>
    </citation>
    <scope>NUCLEOTIDE SEQUENCE [LARGE SCALE GENOMIC DNA]</scope>
    <source>
        <strain evidence="8 9">NML03-0146</strain>
    </source>
</reference>
<feature type="transmembrane region" description="Helical" evidence="6">
    <location>
        <begin position="390"/>
        <end position="411"/>
    </location>
</feature>
<evidence type="ECO:0000256" key="3">
    <source>
        <dbReference type="ARBA" id="ARBA00022692"/>
    </source>
</evidence>
<keyword evidence="2" id="KW-0813">Transport</keyword>
<dbReference type="Gene3D" id="1.20.1250.20">
    <property type="entry name" value="MFS general substrate transporter like domains"/>
    <property type="match status" value="1"/>
</dbReference>
<dbReference type="EMBL" id="NSJF01000005">
    <property type="protein sequence ID" value="PAT34040.1"/>
    <property type="molecule type" value="Genomic_DNA"/>
</dbReference>